<dbReference type="InterPro" id="IPR011009">
    <property type="entry name" value="Kinase-like_dom_sf"/>
</dbReference>
<evidence type="ECO:0000256" key="1">
    <source>
        <dbReference type="ARBA" id="ARBA00022679"/>
    </source>
</evidence>
<dbReference type="InterPro" id="IPR008271">
    <property type="entry name" value="Ser/Thr_kinase_AS"/>
</dbReference>
<name>A0ABV3IWD4_9ACTN</name>
<evidence type="ECO:0000313" key="9">
    <source>
        <dbReference type="EMBL" id="MEV4924775.1"/>
    </source>
</evidence>
<keyword evidence="7" id="KW-0472">Membrane</keyword>
<dbReference type="Pfam" id="PF00069">
    <property type="entry name" value="Pkinase"/>
    <property type="match status" value="1"/>
</dbReference>
<keyword evidence="7" id="KW-0812">Transmembrane</keyword>
<dbReference type="InterPro" id="IPR000719">
    <property type="entry name" value="Prot_kinase_dom"/>
</dbReference>
<dbReference type="CDD" id="cd14014">
    <property type="entry name" value="STKc_PknB_like"/>
    <property type="match status" value="1"/>
</dbReference>
<keyword evidence="7" id="KW-1133">Transmembrane helix</keyword>
<keyword evidence="1 9" id="KW-0808">Transferase</keyword>
<keyword evidence="10" id="KW-1185">Reference proteome</keyword>
<keyword evidence="3 9" id="KW-0418">Kinase</keyword>
<gene>
    <name evidence="9" type="ORF">AB0L03_18340</name>
</gene>
<dbReference type="EMBL" id="JBFASG010000017">
    <property type="protein sequence ID" value="MEV4924775.1"/>
    <property type="molecule type" value="Genomic_DNA"/>
</dbReference>
<keyword evidence="2 5" id="KW-0547">Nucleotide-binding</keyword>
<comment type="caution">
    <text evidence="9">The sequence shown here is derived from an EMBL/GenBank/DDBJ whole genome shotgun (WGS) entry which is preliminary data.</text>
</comment>
<dbReference type="Gene3D" id="1.10.510.10">
    <property type="entry name" value="Transferase(Phosphotransferase) domain 1"/>
    <property type="match status" value="1"/>
</dbReference>
<dbReference type="PROSITE" id="PS00107">
    <property type="entry name" value="PROTEIN_KINASE_ATP"/>
    <property type="match status" value="1"/>
</dbReference>
<dbReference type="Proteomes" id="UP001552479">
    <property type="component" value="Unassembled WGS sequence"/>
</dbReference>
<evidence type="ECO:0000256" key="6">
    <source>
        <dbReference type="SAM" id="MobiDB-lite"/>
    </source>
</evidence>
<dbReference type="SMART" id="SM00220">
    <property type="entry name" value="S_TKc"/>
    <property type="match status" value="1"/>
</dbReference>
<dbReference type="PROSITE" id="PS50011">
    <property type="entry name" value="PROTEIN_KINASE_DOM"/>
    <property type="match status" value="1"/>
</dbReference>
<protein>
    <submittedName>
        <fullName evidence="9">Serine/threonine-protein kinase</fullName>
        <ecNumber evidence="9">2.7.11.1</ecNumber>
    </submittedName>
</protein>
<accession>A0ABV3IWD4</accession>
<keyword evidence="4 5" id="KW-0067">ATP-binding</keyword>
<dbReference type="InterPro" id="IPR017441">
    <property type="entry name" value="Protein_kinase_ATP_BS"/>
</dbReference>
<dbReference type="Gene3D" id="3.30.200.20">
    <property type="entry name" value="Phosphorylase Kinase, domain 1"/>
    <property type="match status" value="1"/>
</dbReference>
<dbReference type="PANTHER" id="PTHR43289">
    <property type="entry name" value="MITOGEN-ACTIVATED PROTEIN KINASE KINASE KINASE 20-RELATED"/>
    <property type="match status" value="1"/>
</dbReference>
<feature type="compositionally biased region" description="Basic and acidic residues" evidence="6">
    <location>
        <begin position="450"/>
        <end position="463"/>
    </location>
</feature>
<evidence type="ECO:0000256" key="7">
    <source>
        <dbReference type="SAM" id="Phobius"/>
    </source>
</evidence>
<dbReference type="EC" id="2.7.11.1" evidence="9"/>
<feature type="binding site" evidence="5">
    <location>
        <position position="36"/>
    </location>
    <ligand>
        <name>ATP</name>
        <dbReference type="ChEBI" id="CHEBI:30616"/>
    </ligand>
</feature>
<sequence length="537" mass="56769">MPDKAGPYVLLTELGRGGMGRVLLGIAPDGRPAAVKLVHARHAADDGFRSRFRREVEASRKVSGAYTAAVLDADADAELPWLASAFVAGPSLGAAVERAGALPEGALHRLAVGLATALDEIHRAGLVHRDLKPENVLLAEDGARVIDFGIARAAETAAEAGDVTELTRTGWVIGSPPFMSPEQAESRELTGASDVFSLGSVLVLAATGRSPFAGPSALQTLYNVVHTEPDLSGVPRSLHGIVARCLAKQPADRPAPAELLRLLGPVAPAARPWPPAVHRMIDEQRTRVEDLLDGDPGRTVLLPGTAAPATPPPTAVLTTYAAPATPGRPVRDNRRSVTWATAGVVIAAGLGVGAYLLLRDDDDDAPDKPDKPDKYVTMPVCAEAGPRLPLQDERRKDKDIYLEQANYAKTDCSWFGKDQPQQDGWNYSPSASVSWELNRSGSGTNGTGAMRERFAGGTKGDRRANGLGFGDEAYWTDSASDQKGCQLNVRDGNLVLRVYLDSTKYAACEAEATVVAKAALTAMPSNLSNAPNTPNPR</sequence>
<reference evidence="9 10" key="1">
    <citation type="submission" date="2024-06" db="EMBL/GenBank/DDBJ databases">
        <title>The Natural Products Discovery Center: Release of the First 8490 Sequenced Strains for Exploring Actinobacteria Biosynthetic Diversity.</title>
        <authorList>
            <person name="Kalkreuter E."/>
            <person name="Kautsar S.A."/>
            <person name="Yang D."/>
            <person name="Bader C.D."/>
            <person name="Teijaro C.N."/>
            <person name="Fluegel L."/>
            <person name="Davis C.M."/>
            <person name="Simpson J.R."/>
            <person name="Lauterbach L."/>
            <person name="Steele A.D."/>
            <person name="Gui C."/>
            <person name="Meng S."/>
            <person name="Li G."/>
            <person name="Viehrig K."/>
            <person name="Ye F."/>
            <person name="Su P."/>
            <person name="Kiefer A.F."/>
            <person name="Nichols A."/>
            <person name="Cepeda A.J."/>
            <person name="Yan W."/>
            <person name="Fan B."/>
            <person name="Jiang Y."/>
            <person name="Adhikari A."/>
            <person name="Zheng C.-J."/>
            <person name="Schuster L."/>
            <person name="Cowan T.M."/>
            <person name="Smanski M.J."/>
            <person name="Chevrette M.G."/>
            <person name="De Carvalho L.P.S."/>
            <person name="Shen B."/>
        </authorList>
    </citation>
    <scope>NUCLEOTIDE SEQUENCE [LARGE SCALE GENOMIC DNA]</scope>
    <source>
        <strain evidence="9 10">NPDC053791</strain>
    </source>
</reference>
<feature type="transmembrane region" description="Helical" evidence="7">
    <location>
        <begin position="337"/>
        <end position="358"/>
    </location>
</feature>
<evidence type="ECO:0000259" key="8">
    <source>
        <dbReference type="PROSITE" id="PS50011"/>
    </source>
</evidence>
<proteinExistence type="predicted"/>
<evidence type="ECO:0000256" key="5">
    <source>
        <dbReference type="PROSITE-ProRule" id="PRU10141"/>
    </source>
</evidence>
<dbReference type="PROSITE" id="PS00108">
    <property type="entry name" value="PROTEIN_KINASE_ST"/>
    <property type="match status" value="1"/>
</dbReference>
<evidence type="ECO:0000256" key="2">
    <source>
        <dbReference type="ARBA" id="ARBA00022741"/>
    </source>
</evidence>
<evidence type="ECO:0000256" key="3">
    <source>
        <dbReference type="ARBA" id="ARBA00022777"/>
    </source>
</evidence>
<evidence type="ECO:0000256" key="4">
    <source>
        <dbReference type="ARBA" id="ARBA00022840"/>
    </source>
</evidence>
<dbReference type="SUPFAM" id="SSF56112">
    <property type="entry name" value="Protein kinase-like (PK-like)"/>
    <property type="match status" value="1"/>
</dbReference>
<dbReference type="PANTHER" id="PTHR43289:SF34">
    <property type="entry name" value="SERINE_THREONINE-PROTEIN KINASE YBDM-RELATED"/>
    <property type="match status" value="1"/>
</dbReference>
<feature type="domain" description="Protein kinase" evidence="8">
    <location>
        <begin position="8"/>
        <end position="274"/>
    </location>
</feature>
<dbReference type="GO" id="GO:0004674">
    <property type="term" value="F:protein serine/threonine kinase activity"/>
    <property type="evidence" value="ECO:0007669"/>
    <property type="project" value="UniProtKB-EC"/>
</dbReference>
<organism evidence="9 10">
    <name type="scientific">Streptomyces roseoverticillatus</name>
    <dbReference type="NCBI Taxonomy" id="66429"/>
    <lineage>
        <taxon>Bacteria</taxon>
        <taxon>Bacillati</taxon>
        <taxon>Actinomycetota</taxon>
        <taxon>Actinomycetes</taxon>
        <taxon>Kitasatosporales</taxon>
        <taxon>Streptomycetaceae</taxon>
        <taxon>Streptomyces</taxon>
    </lineage>
</organism>
<feature type="region of interest" description="Disordered" evidence="6">
    <location>
        <begin position="439"/>
        <end position="463"/>
    </location>
</feature>
<evidence type="ECO:0000313" key="10">
    <source>
        <dbReference type="Proteomes" id="UP001552479"/>
    </source>
</evidence>